<gene>
    <name evidence="1" type="ORF">CD20_05745</name>
</gene>
<dbReference type="RefSeq" id="WP_061107682.1">
    <property type="nucleotide sequence ID" value="NZ_CP090052.1"/>
</dbReference>
<reference evidence="1 2" key="1">
    <citation type="submission" date="2018-06" db="EMBL/GenBank/DDBJ databases">
        <authorList>
            <consortium name="GenomeTrakr: Next Generation Sequencing Network for Food Pathogen Tracability"/>
        </authorList>
    </citation>
    <scope>NUCLEOTIDE SEQUENCE [LARGE SCALE GENOMIC DNA]</scope>
    <source>
        <strain evidence="1 2">NYAG13B12507-5</strain>
    </source>
</reference>
<dbReference type="AlphaFoldDB" id="A0A9P1UPN5"/>
<accession>A0A9P1UPN5</accession>
<evidence type="ECO:0000313" key="1">
    <source>
        <dbReference type="EMBL" id="EAD8145570.1"/>
    </source>
</evidence>
<evidence type="ECO:0000313" key="2">
    <source>
        <dbReference type="Proteomes" id="UP000371553"/>
    </source>
</evidence>
<sequence length="86" mass="10292">MEINLMRLETRTYNINAEALYKILKKYYETFVPHGCSIHLEGGRAVIRDSYERSSCTVEQYEMLNALNNFLNHLKSEVEYEKQRHF</sequence>
<protein>
    <submittedName>
        <fullName evidence="1">Uncharacterized protein</fullName>
    </submittedName>
</protein>
<comment type="caution">
    <text evidence="1">The sequence shown here is derived from an EMBL/GenBank/DDBJ whole genome shotgun (WGS) entry which is preliminary data.</text>
</comment>
<name>A0A9P1UPN5_LISMN</name>
<organism evidence="1 2">
    <name type="scientific">Listeria monocytogenes</name>
    <dbReference type="NCBI Taxonomy" id="1639"/>
    <lineage>
        <taxon>Bacteria</taxon>
        <taxon>Bacillati</taxon>
        <taxon>Bacillota</taxon>
        <taxon>Bacilli</taxon>
        <taxon>Bacillales</taxon>
        <taxon>Listeriaceae</taxon>
        <taxon>Listeria</taxon>
    </lineage>
</organism>
<proteinExistence type="predicted"/>
<dbReference type="Proteomes" id="UP000371553">
    <property type="component" value="Unassembled WGS sequence"/>
</dbReference>
<dbReference type="EMBL" id="AAAPCR010000004">
    <property type="protein sequence ID" value="EAD8145570.1"/>
    <property type="molecule type" value="Genomic_DNA"/>
</dbReference>